<keyword evidence="8" id="KW-0539">Nucleus</keyword>
<keyword evidence="4 9" id="KW-0863">Zinc-finger</keyword>
<dbReference type="InterPro" id="IPR013087">
    <property type="entry name" value="Znf_C2H2_type"/>
</dbReference>
<sequence length="189" mass="21437">MTGVQAFSLSYILHSEEGKKSWATLRPYKCSVCGRAFRRNEHLTRHRRIHTGEKPYICTLASCGKRFSRSDELSRHRRQHKAMNTLNHCNPTCNSRINHKPQLFESYPSIKLASHTQPFPNHLCIAPSTLDIHWGTGNFGPLPPVSPAFSASSLTSNTSGSDEESLKYLNRENIIFRLPPILSHVDSRI</sequence>
<organism evidence="11 12">
    <name type="scientific">Basidiobolus ranarum</name>
    <dbReference type="NCBI Taxonomy" id="34480"/>
    <lineage>
        <taxon>Eukaryota</taxon>
        <taxon>Fungi</taxon>
        <taxon>Fungi incertae sedis</taxon>
        <taxon>Zoopagomycota</taxon>
        <taxon>Entomophthoromycotina</taxon>
        <taxon>Basidiobolomycetes</taxon>
        <taxon>Basidiobolales</taxon>
        <taxon>Basidiobolaceae</taxon>
        <taxon>Basidiobolus</taxon>
    </lineage>
</organism>
<keyword evidence="3" id="KW-0677">Repeat</keyword>
<evidence type="ECO:0000313" key="12">
    <source>
        <dbReference type="Proteomes" id="UP001479436"/>
    </source>
</evidence>
<dbReference type="PROSITE" id="PS00028">
    <property type="entry name" value="ZINC_FINGER_C2H2_1"/>
    <property type="match status" value="2"/>
</dbReference>
<evidence type="ECO:0000256" key="8">
    <source>
        <dbReference type="ARBA" id="ARBA00023242"/>
    </source>
</evidence>
<keyword evidence="7" id="KW-0804">Transcription</keyword>
<accession>A0ABR2WMM5</accession>
<dbReference type="PANTHER" id="PTHR47428:SF1">
    <property type="entry name" value="REGULATORY PROTEIN MIG1-RELATED"/>
    <property type="match status" value="1"/>
</dbReference>
<evidence type="ECO:0000256" key="9">
    <source>
        <dbReference type="PROSITE-ProRule" id="PRU00042"/>
    </source>
</evidence>
<evidence type="ECO:0000256" key="7">
    <source>
        <dbReference type="ARBA" id="ARBA00023163"/>
    </source>
</evidence>
<evidence type="ECO:0000259" key="10">
    <source>
        <dbReference type="PROSITE" id="PS50157"/>
    </source>
</evidence>
<dbReference type="InterPro" id="IPR051007">
    <property type="entry name" value="creA/MIG_C2H2-ZnF"/>
</dbReference>
<dbReference type="Gene3D" id="3.30.160.60">
    <property type="entry name" value="Classic Zinc Finger"/>
    <property type="match status" value="2"/>
</dbReference>
<keyword evidence="5" id="KW-0862">Zinc</keyword>
<evidence type="ECO:0000256" key="5">
    <source>
        <dbReference type="ARBA" id="ARBA00022833"/>
    </source>
</evidence>
<keyword evidence="6" id="KW-0805">Transcription regulation</keyword>
<reference evidence="11 12" key="1">
    <citation type="submission" date="2023-04" db="EMBL/GenBank/DDBJ databases">
        <title>Genome of Basidiobolus ranarum AG-B5.</title>
        <authorList>
            <person name="Stajich J.E."/>
            <person name="Carter-House D."/>
            <person name="Gryganskyi A."/>
        </authorList>
    </citation>
    <scope>NUCLEOTIDE SEQUENCE [LARGE SCALE GENOMIC DNA]</scope>
    <source>
        <strain evidence="11 12">AG-B5</strain>
    </source>
</reference>
<dbReference type="PANTHER" id="PTHR47428">
    <property type="entry name" value="REGULATORY PROTEIN MIG1-RELATED"/>
    <property type="match status" value="1"/>
</dbReference>
<keyword evidence="12" id="KW-1185">Reference proteome</keyword>
<dbReference type="Proteomes" id="UP001479436">
    <property type="component" value="Unassembled WGS sequence"/>
</dbReference>
<dbReference type="EMBL" id="JASJQH010000851">
    <property type="protein sequence ID" value="KAK9762732.1"/>
    <property type="molecule type" value="Genomic_DNA"/>
</dbReference>
<name>A0ABR2WMM5_9FUNG</name>
<proteinExistence type="predicted"/>
<gene>
    <name evidence="11" type="ORF">K7432_011255</name>
</gene>
<comment type="subcellular location">
    <subcellularLocation>
        <location evidence="1">Nucleus</location>
    </subcellularLocation>
</comment>
<evidence type="ECO:0000256" key="1">
    <source>
        <dbReference type="ARBA" id="ARBA00004123"/>
    </source>
</evidence>
<evidence type="ECO:0000256" key="2">
    <source>
        <dbReference type="ARBA" id="ARBA00022723"/>
    </source>
</evidence>
<evidence type="ECO:0000256" key="4">
    <source>
        <dbReference type="ARBA" id="ARBA00022771"/>
    </source>
</evidence>
<evidence type="ECO:0000256" key="6">
    <source>
        <dbReference type="ARBA" id="ARBA00023015"/>
    </source>
</evidence>
<dbReference type="SUPFAM" id="SSF57667">
    <property type="entry name" value="beta-beta-alpha zinc fingers"/>
    <property type="match status" value="1"/>
</dbReference>
<dbReference type="Pfam" id="PF00096">
    <property type="entry name" value="zf-C2H2"/>
    <property type="match status" value="2"/>
</dbReference>
<dbReference type="InterPro" id="IPR036236">
    <property type="entry name" value="Znf_C2H2_sf"/>
</dbReference>
<protein>
    <recommendedName>
        <fullName evidence="10">C2H2-type domain-containing protein</fullName>
    </recommendedName>
</protein>
<evidence type="ECO:0000256" key="3">
    <source>
        <dbReference type="ARBA" id="ARBA00022737"/>
    </source>
</evidence>
<keyword evidence="2" id="KW-0479">Metal-binding</keyword>
<dbReference type="PROSITE" id="PS50157">
    <property type="entry name" value="ZINC_FINGER_C2H2_2"/>
    <property type="match status" value="2"/>
</dbReference>
<dbReference type="SMART" id="SM00355">
    <property type="entry name" value="ZnF_C2H2"/>
    <property type="match status" value="2"/>
</dbReference>
<evidence type="ECO:0000313" key="11">
    <source>
        <dbReference type="EMBL" id="KAK9762732.1"/>
    </source>
</evidence>
<comment type="caution">
    <text evidence="11">The sequence shown here is derived from an EMBL/GenBank/DDBJ whole genome shotgun (WGS) entry which is preliminary data.</text>
</comment>
<feature type="domain" description="C2H2-type" evidence="10">
    <location>
        <begin position="56"/>
        <end position="85"/>
    </location>
</feature>
<feature type="domain" description="C2H2-type" evidence="10">
    <location>
        <begin position="28"/>
        <end position="55"/>
    </location>
</feature>